<evidence type="ECO:0000313" key="3">
    <source>
        <dbReference type="Proteomes" id="UP001175226"/>
    </source>
</evidence>
<gene>
    <name evidence="2" type="ORF">EV421DRAFT_1740754</name>
</gene>
<proteinExistence type="predicted"/>
<dbReference type="Proteomes" id="UP001175226">
    <property type="component" value="Unassembled WGS sequence"/>
</dbReference>
<dbReference type="EMBL" id="JAUEPT010000069">
    <property type="protein sequence ID" value="KAK0434747.1"/>
    <property type="molecule type" value="Genomic_DNA"/>
</dbReference>
<feature type="region of interest" description="Disordered" evidence="1">
    <location>
        <begin position="68"/>
        <end position="113"/>
    </location>
</feature>
<comment type="caution">
    <text evidence="2">The sequence shown here is derived from an EMBL/GenBank/DDBJ whole genome shotgun (WGS) entry which is preliminary data.</text>
</comment>
<protein>
    <submittedName>
        <fullName evidence="2">Uncharacterized protein</fullName>
    </submittedName>
</protein>
<organism evidence="2 3">
    <name type="scientific">Armillaria borealis</name>
    <dbReference type="NCBI Taxonomy" id="47425"/>
    <lineage>
        <taxon>Eukaryota</taxon>
        <taxon>Fungi</taxon>
        <taxon>Dikarya</taxon>
        <taxon>Basidiomycota</taxon>
        <taxon>Agaricomycotina</taxon>
        <taxon>Agaricomycetes</taxon>
        <taxon>Agaricomycetidae</taxon>
        <taxon>Agaricales</taxon>
        <taxon>Marasmiineae</taxon>
        <taxon>Physalacriaceae</taxon>
        <taxon>Armillaria</taxon>
    </lineage>
</organism>
<evidence type="ECO:0000256" key="1">
    <source>
        <dbReference type="SAM" id="MobiDB-lite"/>
    </source>
</evidence>
<name>A0AA39MHQ1_9AGAR</name>
<sequence>MNVNLNMNMMCWSQQRTSLLAVDDNGNRSPSAASTVYVICTAPLIAPKPLPYHSPTFLQFKSLPDLDQDLSHPPYTYRPKEPVSVMRRAKDKTRQNPYPQPGSRPRLAHAKQT</sequence>
<reference evidence="2" key="1">
    <citation type="submission" date="2023-06" db="EMBL/GenBank/DDBJ databases">
        <authorList>
            <consortium name="Lawrence Berkeley National Laboratory"/>
            <person name="Ahrendt S."/>
            <person name="Sahu N."/>
            <person name="Indic B."/>
            <person name="Wong-Bajracharya J."/>
            <person name="Merenyi Z."/>
            <person name="Ke H.-M."/>
            <person name="Monk M."/>
            <person name="Kocsube S."/>
            <person name="Drula E."/>
            <person name="Lipzen A."/>
            <person name="Balint B."/>
            <person name="Henrissat B."/>
            <person name="Andreopoulos B."/>
            <person name="Martin F.M."/>
            <person name="Harder C.B."/>
            <person name="Rigling D."/>
            <person name="Ford K.L."/>
            <person name="Foster G.D."/>
            <person name="Pangilinan J."/>
            <person name="Papanicolaou A."/>
            <person name="Barry K."/>
            <person name="LaButti K."/>
            <person name="Viragh M."/>
            <person name="Koriabine M."/>
            <person name="Yan M."/>
            <person name="Riley R."/>
            <person name="Champramary S."/>
            <person name="Plett K.L."/>
            <person name="Tsai I.J."/>
            <person name="Slot J."/>
            <person name="Sipos G."/>
            <person name="Plett J."/>
            <person name="Nagy L.G."/>
            <person name="Grigoriev I.V."/>
        </authorList>
    </citation>
    <scope>NUCLEOTIDE SEQUENCE</scope>
    <source>
        <strain evidence="2">FPL87.14</strain>
    </source>
</reference>
<keyword evidence="3" id="KW-1185">Reference proteome</keyword>
<dbReference type="AlphaFoldDB" id="A0AA39MHQ1"/>
<evidence type="ECO:0000313" key="2">
    <source>
        <dbReference type="EMBL" id="KAK0434747.1"/>
    </source>
</evidence>
<accession>A0AA39MHQ1</accession>